<dbReference type="Proteomes" id="UP000501747">
    <property type="component" value="Chromosome"/>
</dbReference>
<dbReference type="InterPro" id="IPR003593">
    <property type="entry name" value="AAA+_ATPase"/>
</dbReference>
<reference evidence="2 3" key="1">
    <citation type="submission" date="2020-03" db="EMBL/GenBank/DDBJ databases">
        <title>Vagococcus sp. nov., isolated from beetles.</title>
        <authorList>
            <person name="Hyun D.-W."/>
            <person name="Bae J.-W."/>
        </authorList>
    </citation>
    <scope>NUCLEOTIDE SEQUENCE [LARGE SCALE GENOMIC DNA]</scope>
    <source>
        <strain evidence="2 3">HDW17B</strain>
    </source>
</reference>
<dbReference type="GO" id="GO:0005524">
    <property type="term" value="F:ATP binding"/>
    <property type="evidence" value="ECO:0007669"/>
    <property type="project" value="UniProtKB-KW"/>
</dbReference>
<keyword evidence="3" id="KW-1185">Reference proteome</keyword>
<evidence type="ECO:0000259" key="1">
    <source>
        <dbReference type="SMART" id="SM00382"/>
    </source>
</evidence>
<dbReference type="GO" id="GO:0006260">
    <property type="term" value="P:DNA replication"/>
    <property type="evidence" value="ECO:0007669"/>
    <property type="project" value="TreeGrafter"/>
</dbReference>
<dbReference type="Gene3D" id="3.40.50.300">
    <property type="entry name" value="P-loop containing nucleotide triphosphate hydrolases"/>
    <property type="match status" value="1"/>
</dbReference>
<dbReference type="InterPro" id="IPR027417">
    <property type="entry name" value="P-loop_NTPase"/>
</dbReference>
<dbReference type="InterPro" id="IPR013317">
    <property type="entry name" value="DnaA_dom"/>
</dbReference>
<proteinExistence type="predicted"/>
<keyword evidence="2" id="KW-0547">Nucleotide-binding</keyword>
<dbReference type="PANTHER" id="PTHR30050">
    <property type="entry name" value="CHROMOSOMAL REPLICATION INITIATOR PROTEIN DNAA"/>
    <property type="match status" value="1"/>
</dbReference>
<protein>
    <submittedName>
        <fullName evidence="2">ATP-binding protein</fullName>
    </submittedName>
</protein>
<dbReference type="SUPFAM" id="SSF52540">
    <property type="entry name" value="P-loop containing nucleoside triphosphate hydrolases"/>
    <property type="match status" value="1"/>
</dbReference>
<gene>
    <name evidence="2" type="ORF">G7082_02885</name>
</gene>
<evidence type="ECO:0000313" key="2">
    <source>
        <dbReference type="EMBL" id="QIL47554.1"/>
    </source>
</evidence>
<keyword evidence="2" id="KW-0067">ATP-binding</keyword>
<dbReference type="Pfam" id="PF00308">
    <property type="entry name" value="Bac_DnaA"/>
    <property type="match status" value="1"/>
</dbReference>
<name>A0A6G8AR62_9ENTE</name>
<organism evidence="2 3">
    <name type="scientific">Vagococcus hydrophili</name>
    <dbReference type="NCBI Taxonomy" id="2714947"/>
    <lineage>
        <taxon>Bacteria</taxon>
        <taxon>Bacillati</taxon>
        <taxon>Bacillota</taxon>
        <taxon>Bacilli</taxon>
        <taxon>Lactobacillales</taxon>
        <taxon>Enterococcaceae</taxon>
        <taxon>Vagococcus</taxon>
    </lineage>
</organism>
<accession>A0A6G8AR62</accession>
<evidence type="ECO:0000313" key="3">
    <source>
        <dbReference type="Proteomes" id="UP000501747"/>
    </source>
</evidence>
<dbReference type="AlphaFoldDB" id="A0A6G8AR62"/>
<sequence>MVLKMGELKIPDSQIERTGYIELPEHCDVPGHEKLNMIHFKGEIICPRCKLEKNNQEFAYEKTREHFDNTAEGRRLFFYQNSIVHNRAILDKGIRDYINKNDEESHIKKKANTTPREVIEDNRNVFMYGSAGTGKSHLLVGILKNINEISTEKRCLFVSVPKLLGNIKKSFNDPRELKGEAYYMKLLSDTDILGLDDIGAELSMNTTKQASDFTINTLYNILNAREGKSTLFTSNLTIEQLSRLMDERIISRIKTNVIYMDFNEISDKREIAYKLKQ</sequence>
<dbReference type="SMART" id="SM00382">
    <property type="entry name" value="AAA"/>
    <property type="match status" value="1"/>
</dbReference>
<dbReference type="EMBL" id="CP049887">
    <property type="protein sequence ID" value="QIL47554.1"/>
    <property type="molecule type" value="Genomic_DNA"/>
</dbReference>
<dbReference type="KEGG" id="vhy:G7082_02885"/>
<dbReference type="RefSeq" id="WP_166033727.1">
    <property type="nucleotide sequence ID" value="NZ_CP049887.1"/>
</dbReference>
<feature type="domain" description="AAA+ ATPase" evidence="1">
    <location>
        <begin position="121"/>
        <end position="254"/>
    </location>
</feature>
<dbReference type="PANTHER" id="PTHR30050:SF4">
    <property type="entry name" value="ATP-BINDING PROTEIN RV3427C IN INSERTION SEQUENCE-RELATED"/>
    <property type="match status" value="1"/>
</dbReference>